<dbReference type="Pfam" id="PF05943">
    <property type="entry name" value="VipB"/>
    <property type="match status" value="1"/>
</dbReference>
<keyword evidence="4" id="KW-1185">Reference proteome</keyword>
<dbReference type="OrthoDB" id="9764000at2"/>
<gene>
    <name evidence="3" type="ORF">C0Z20_18325</name>
</gene>
<organism evidence="3 4">
    <name type="scientific">Trinickia symbiotica</name>
    <dbReference type="NCBI Taxonomy" id="863227"/>
    <lineage>
        <taxon>Bacteria</taxon>
        <taxon>Pseudomonadati</taxon>
        <taxon>Pseudomonadota</taxon>
        <taxon>Betaproteobacteria</taxon>
        <taxon>Burkholderiales</taxon>
        <taxon>Burkholderiaceae</taxon>
        <taxon>Trinickia</taxon>
    </lineage>
</organism>
<evidence type="ECO:0000313" key="4">
    <source>
        <dbReference type="Proteomes" id="UP000235777"/>
    </source>
</evidence>
<feature type="domain" description="TssC1 N-terminal" evidence="1">
    <location>
        <begin position="68"/>
        <end position="370"/>
    </location>
</feature>
<dbReference type="Proteomes" id="UP000235777">
    <property type="component" value="Unassembled WGS sequence"/>
</dbReference>
<dbReference type="EMBL" id="PNYC01000011">
    <property type="protein sequence ID" value="PMS35510.1"/>
    <property type="molecule type" value="Genomic_DNA"/>
</dbReference>
<dbReference type="PANTHER" id="PTHR35565:SF3">
    <property type="entry name" value="TYPE VI SECRETION SYSTEM SHEATH PROTEIN TSSC1"/>
    <property type="match status" value="1"/>
</dbReference>
<dbReference type="RefSeq" id="WP_026230011.1">
    <property type="nucleotide sequence ID" value="NZ_KB890187.1"/>
</dbReference>
<protein>
    <submittedName>
        <fullName evidence="3">Type VI secretion system contractile sheath large subunit</fullName>
    </submittedName>
</protein>
<comment type="caution">
    <text evidence="3">The sequence shown here is derived from an EMBL/GenBank/DDBJ whole genome shotgun (WGS) entry which is preliminary data.</text>
</comment>
<dbReference type="Pfam" id="PF18945">
    <property type="entry name" value="VipB_2"/>
    <property type="match status" value="1"/>
</dbReference>
<dbReference type="AlphaFoldDB" id="A0A2N7X1L4"/>
<sequence>MNQQAATANPAQPEAGATTSLLDEIIEKSRVAKSDSEHARAKDLISELANQVLDGTVVVSDNLAATLDARIAEIDRLLSAQLSEVMHASQFQRMESTWRGLQYLCKESNTGSGIKIKALNATKREIVREFKTAAEFDQSALFKKVYEEEFGTFGGAPFGALIGDFEITRQPEDIYFIEQMSHVAAAAHAPFITSASPELLDLETFADLGKPRDLGKVFDTVEYAKWKSFRDSEDSRYVGLTLPRYLGRLPFNPKDGLTADGFNFVEDVDGTDHNKYLWCNAAWAFAARLTAAFDDFGWCAAIRGVEGGGLVEDLPTHTFKTDDGEIALKCPTEIAITDRREKELSDLGFIPLVHCKNTDYAAFFAAQSVQRPRKYNTDSANANAVLSTQLQYIFSVSRIAHYLKAMMRDKIGSFASAQNVETFLNRWIAQYVLLDDNATQEQKAQFPLREASVQVTEIPGKPGSYRSVAFLRPHFQLDELSISLRLVADLPKPAGA</sequence>
<dbReference type="InterPro" id="IPR044031">
    <property type="entry name" value="TssC1_N"/>
</dbReference>
<dbReference type="NCBIfam" id="TIGR03355">
    <property type="entry name" value="VI_chp_2"/>
    <property type="match status" value="1"/>
</dbReference>
<proteinExistence type="predicted"/>
<evidence type="ECO:0000313" key="3">
    <source>
        <dbReference type="EMBL" id="PMS35510.1"/>
    </source>
</evidence>
<dbReference type="PANTHER" id="PTHR35565">
    <property type="entry name" value="CYTOPLASMIC PROTEIN-RELATED"/>
    <property type="match status" value="1"/>
</dbReference>
<accession>A0A2N7X1L4</accession>
<evidence type="ECO:0000259" key="2">
    <source>
        <dbReference type="Pfam" id="PF18945"/>
    </source>
</evidence>
<name>A0A2N7X1L4_9BURK</name>
<reference evidence="3 4" key="1">
    <citation type="submission" date="2018-01" db="EMBL/GenBank/DDBJ databases">
        <title>Whole genome analyses suggest that Burkholderia sensu lato contains two further novel genera in the rhizoxinica-symbiotica group Mycetohabitans gen. nov., and Trinickia gen. nov.: implications for the evolution of diazotrophy and nodulation in the Burkholderiaceae.</title>
        <authorList>
            <person name="Estrada-de los Santos P."/>
            <person name="Palmer M."/>
            <person name="Chavez-Ramirez B."/>
            <person name="Beukes C."/>
            <person name="Steenkamp E.T."/>
            <person name="Hirsch A.M."/>
            <person name="Manyaka P."/>
            <person name="Maluk M."/>
            <person name="Lafos M."/>
            <person name="Crook M."/>
            <person name="Gross E."/>
            <person name="Simon M.F."/>
            <person name="Bueno dos Reis Junior F."/>
            <person name="Poole P.S."/>
            <person name="Venter S.N."/>
            <person name="James E.K."/>
        </authorList>
    </citation>
    <scope>NUCLEOTIDE SEQUENCE [LARGE SCALE GENOMIC DNA]</scope>
    <source>
        <strain evidence="3 4">JPY 581</strain>
    </source>
</reference>
<dbReference type="InterPro" id="IPR010269">
    <property type="entry name" value="T6SS_TssC-like"/>
</dbReference>
<feature type="domain" description="TssC1 C-terminal" evidence="2">
    <location>
        <begin position="380"/>
        <end position="490"/>
    </location>
</feature>
<dbReference type="InterPro" id="IPR044032">
    <property type="entry name" value="TssC1_C"/>
</dbReference>
<evidence type="ECO:0000259" key="1">
    <source>
        <dbReference type="Pfam" id="PF05943"/>
    </source>
</evidence>
<dbReference type="STRING" id="863227.GCA_000373005_03924"/>